<dbReference type="SUPFAM" id="SSF111369">
    <property type="entry name" value="HlyD-like secretion proteins"/>
    <property type="match status" value="1"/>
</dbReference>
<dbReference type="RefSeq" id="WP_311369828.1">
    <property type="nucleotide sequence ID" value="NZ_JAVRHX010000006.1"/>
</dbReference>
<feature type="transmembrane region" description="Helical" evidence="2">
    <location>
        <begin position="6"/>
        <end position="26"/>
    </location>
</feature>
<keyword evidence="5" id="KW-1185">Reference proteome</keyword>
<evidence type="ECO:0000256" key="1">
    <source>
        <dbReference type="ARBA" id="ARBA00009477"/>
    </source>
</evidence>
<dbReference type="Proteomes" id="UP001253545">
    <property type="component" value="Unassembled WGS sequence"/>
</dbReference>
<evidence type="ECO:0000313" key="5">
    <source>
        <dbReference type="Proteomes" id="UP001253545"/>
    </source>
</evidence>
<organism evidence="4 5">
    <name type="scientific">Glaciecola petra</name>
    <dbReference type="NCBI Taxonomy" id="3075602"/>
    <lineage>
        <taxon>Bacteria</taxon>
        <taxon>Pseudomonadati</taxon>
        <taxon>Pseudomonadota</taxon>
        <taxon>Gammaproteobacteria</taxon>
        <taxon>Alteromonadales</taxon>
        <taxon>Alteromonadaceae</taxon>
        <taxon>Glaciecola</taxon>
    </lineage>
</organism>
<dbReference type="InterPro" id="IPR058624">
    <property type="entry name" value="MdtA-like_HH"/>
</dbReference>
<keyword evidence="2" id="KW-1133">Transmembrane helix</keyword>
<dbReference type="InterPro" id="IPR006143">
    <property type="entry name" value="RND_pump_MFP"/>
</dbReference>
<reference evidence="4 5" key="1">
    <citation type="submission" date="2023-09" db="EMBL/GenBank/DDBJ databases">
        <authorList>
            <person name="Rey-Velasco X."/>
        </authorList>
    </citation>
    <scope>NUCLEOTIDE SEQUENCE [LARGE SCALE GENOMIC DNA]</scope>
    <source>
        <strain evidence="4 5">P117</strain>
    </source>
</reference>
<dbReference type="Gene3D" id="1.10.287.470">
    <property type="entry name" value="Helix hairpin bin"/>
    <property type="match status" value="1"/>
</dbReference>
<evidence type="ECO:0000256" key="2">
    <source>
        <dbReference type="SAM" id="Phobius"/>
    </source>
</evidence>
<evidence type="ECO:0000259" key="3">
    <source>
        <dbReference type="Pfam" id="PF25876"/>
    </source>
</evidence>
<protein>
    <submittedName>
        <fullName evidence="4">Efflux RND transporter periplasmic adaptor subunit</fullName>
    </submittedName>
</protein>
<keyword evidence="2" id="KW-0472">Membrane</keyword>
<feature type="domain" description="Multidrug resistance protein MdtA-like alpha-helical hairpin" evidence="3">
    <location>
        <begin position="113"/>
        <end position="179"/>
    </location>
</feature>
<dbReference type="Pfam" id="PF25876">
    <property type="entry name" value="HH_MFP_RND"/>
    <property type="match status" value="1"/>
</dbReference>
<sequence>MNKTRIFWLLVCIVIIATSLCAVWLMSVLKEEPEIKASTNQVPLVLATKASWQSTPFEISASGFAKPITATSMQAQVSGEVIYISPNLVSGGFITKNEKLVQLNPDVFAARVDELNAQLQSVDSDLVLAKQQLDRTTQLKRDGLSSQQEFDQGRANFDAAKARKIQTSAALKTAQLNLSRTSLIAPYKGRVIRETLSVGNVLSPGIVYAEIYADDAFEIVASFPEKAISLLGDIYQQDLPDIPARVEASFANQLYQWTGKLVRIEPGIDQNTRTINLIVRVEQPKQSGISKNDITGTDMINPPLFANMFTKVYLPVSSQMRYLEVPRSSIRSDGSIWYVSPDAKQQGEIYSSKVHILYSSGNIAYISAELNQLDSLCVLIAETGNIFPGNVVRVQASAQQNKADGS</sequence>
<dbReference type="PANTHER" id="PTHR30469:SF15">
    <property type="entry name" value="HLYD FAMILY OF SECRETION PROTEINS"/>
    <property type="match status" value="1"/>
</dbReference>
<keyword evidence="2" id="KW-0812">Transmembrane</keyword>
<name>A0ABU2ZVH5_9ALTE</name>
<dbReference type="PANTHER" id="PTHR30469">
    <property type="entry name" value="MULTIDRUG RESISTANCE PROTEIN MDTA"/>
    <property type="match status" value="1"/>
</dbReference>
<dbReference type="Gene3D" id="2.40.30.170">
    <property type="match status" value="1"/>
</dbReference>
<dbReference type="Gene3D" id="2.40.50.100">
    <property type="match status" value="1"/>
</dbReference>
<dbReference type="EMBL" id="JAVRHX010000006">
    <property type="protein sequence ID" value="MDT0596304.1"/>
    <property type="molecule type" value="Genomic_DNA"/>
</dbReference>
<proteinExistence type="inferred from homology"/>
<dbReference type="NCBIfam" id="TIGR01730">
    <property type="entry name" value="RND_mfp"/>
    <property type="match status" value="1"/>
</dbReference>
<gene>
    <name evidence="4" type="ORF">RM552_15730</name>
</gene>
<evidence type="ECO:0000313" key="4">
    <source>
        <dbReference type="EMBL" id="MDT0596304.1"/>
    </source>
</evidence>
<accession>A0ABU2ZVH5</accession>
<comment type="similarity">
    <text evidence="1">Belongs to the membrane fusion protein (MFP) (TC 8.A.1) family.</text>
</comment>
<comment type="caution">
    <text evidence="4">The sequence shown here is derived from an EMBL/GenBank/DDBJ whole genome shotgun (WGS) entry which is preliminary data.</text>
</comment>